<sequence length="136" mass="15532">MVDLPKNKKIILFDGVCNFCNDVINKIIAKDTKNVFVFASLQSEIGQKILKHIGLSNDLDTIVLYEPGIAYYVKSDAAIEIAKQIGGIYSLLRIGNLLPRRLRNLTYDYIARNRYKWYGKKDACMIPTPEMKAKFL</sequence>
<dbReference type="PANTHER" id="PTHR33639">
    <property type="entry name" value="THIOL-DISULFIDE OXIDOREDUCTASE DCC"/>
    <property type="match status" value="1"/>
</dbReference>
<gene>
    <name evidence="1" type="ORF">QW060_09435</name>
</gene>
<dbReference type="RefSeq" id="WP_290364739.1">
    <property type="nucleotide sequence ID" value="NZ_JAUFQU010000001.1"/>
</dbReference>
<reference evidence="2" key="1">
    <citation type="journal article" date="2019" name="Int. J. Syst. Evol. Microbiol.">
        <title>The Global Catalogue of Microorganisms (GCM) 10K type strain sequencing project: providing services to taxonomists for standard genome sequencing and annotation.</title>
        <authorList>
            <consortium name="The Broad Institute Genomics Platform"/>
            <consortium name="The Broad Institute Genome Sequencing Center for Infectious Disease"/>
            <person name="Wu L."/>
            <person name="Ma J."/>
        </authorList>
    </citation>
    <scope>NUCLEOTIDE SEQUENCE [LARGE SCALE GENOMIC DNA]</scope>
    <source>
        <strain evidence="2">CECT 7184</strain>
    </source>
</reference>
<dbReference type="InterPro" id="IPR007263">
    <property type="entry name" value="DCC1-like"/>
</dbReference>
<dbReference type="PANTHER" id="PTHR33639:SF2">
    <property type="entry name" value="DUF393 DOMAIN-CONTAINING PROTEIN"/>
    <property type="match status" value="1"/>
</dbReference>
<comment type="caution">
    <text evidence="1">The sequence shown here is derived from an EMBL/GenBank/DDBJ whole genome shotgun (WGS) entry which is preliminary data.</text>
</comment>
<name>A0ABT8CT86_9FLAO</name>
<dbReference type="InterPro" id="IPR052927">
    <property type="entry name" value="DCC_oxidoreductase"/>
</dbReference>
<evidence type="ECO:0000313" key="2">
    <source>
        <dbReference type="Proteomes" id="UP001242368"/>
    </source>
</evidence>
<keyword evidence="2" id="KW-1185">Reference proteome</keyword>
<dbReference type="Pfam" id="PF04134">
    <property type="entry name" value="DCC1-like"/>
    <property type="match status" value="1"/>
</dbReference>
<evidence type="ECO:0000313" key="1">
    <source>
        <dbReference type="EMBL" id="MDN3707351.1"/>
    </source>
</evidence>
<proteinExistence type="predicted"/>
<organism evidence="1 2">
    <name type="scientific">Paenimyroides ceti</name>
    <dbReference type="NCBI Taxonomy" id="395087"/>
    <lineage>
        <taxon>Bacteria</taxon>
        <taxon>Pseudomonadati</taxon>
        <taxon>Bacteroidota</taxon>
        <taxon>Flavobacteriia</taxon>
        <taxon>Flavobacteriales</taxon>
        <taxon>Flavobacteriaceae</taxon>
        <taxon>Paenimyroides</taxon>
    </lineage>
</organism>
<dbReference type="EMBL" id="JAUFQU010000001">
    <property type="protein sequence ID" value="MDN3707351.1"/>
    <property type="molecule type" value="Genomic_DNA"/>
</dbReference>
<dbReference type="Proteomes" id="UP001242368">
    <property type="component" value="Unassembled WGS sequence"/>
</dbReference>
<accession>A0ABT8CT86</accession>
<protein>
    <submittedName>
        <fullName evidence="1">Thiol-disulfide oxidoreductase DCC family protein</fullName>
    </submittedName>
</protein>